<feature type="transmembrane region" description="Helical" evidence="1">
    <location>
        <begin position="35"/>
        <end position="60"/>
    </location>
</feature>
<feature type="non-terminal residue" evidence="2">
    <location>
        <position position="1"/>
    </location>
</feature>
<evidence type="ECO:0000313" key="2">
    <source>
        <dbReference type="EMBL" id="CAG8466821.1"/>
    </source>
</evidence>
<dbReference type="AlphaFoldDB" id="A0A9N8VZI5"/>
<accession>A0A9N8VZI5</accession>
<keyword evidence="1" id="KW-0812">Transmembrane</keyword>
<dbReference type="EMBL" id="CAJVPQ010000287">
    <property type="protein sequence ID" value="CAG8466821.1"/>
    <property type="molecule type" value="Genomic_DNA"/>
</dbReference>
<dbReference type="OrthoDB" id="2382945at2759"/>
<keyword evidence="1" id="KW-1133">Transmembrane helix</keyword>
<sequence length="167" mass="19104">FLPLIKITYALGLSLNSFEKKWKNLQNYDGKPRQILLFILWSVATIPSVIFLFSTSGARICTPSAYSYPITTKLMDHCNAYIMSLLLAYVFIITSIIQVLYQFIILNNQKKDISTPKLQEPKKLKVKRKKHVSKRRARSSVAITEASIKLSTVNEDDEEMKSIKSDV</sequence>
<proteinExistence type="predicted"/>
<dbReference type="Proteomes" id="UP000789570">
    <property type="component" value="Unassembled WGS sequence"/>
</dbReference>
<name>A0A9N8VZI5_9GLOM</name>
<feature type="transmembrane region" description="Helical" evidence="1">
    <location>
        <begin position="80"/>
        <end position="101"/>
    </location>
</feature>
<protein>
    <submittedName>
        <fullName evidence="2">17002_t:CDS:1</fullName>
    </submittedName>
</protein>
<keyword evidence="3" id="KW-1185">Reference proteome</keyword>
<organism evidence="2 3">
    <name type="scientific">Funneliformis caledonium</name>
    <dbReference type="NCBI Taxonomy" id="1117310"/>
    <lineage>
        <taxon>Eukaryota</taxon>
        <taxon>Fungi</taxon>
        <taxon>Fungi incertae sedis</taxon>
        <taxon>Mucoromycota</taxon>
        <taxon>Glomeromycotina</taxon>
        <taxon>Glomeromycetes</taxon>
        <taxon>Glomerales</taxon>
        <taxon>Glomeraceae</taxon>
        <taxon>Funneliformis</taxon>
    </lineage>
</organism>
<evidence type="ECO:0000256" key="1">
    <source>
        <dbReference type="SAM" id="Phobius"/>
    </source>
</evidence>
<keyword evidence="1" id="KW-0472">Membrane</keyword>
<reference evidence="2" key="1">
    <citation type="submission" date="2021-06" db="EMBL/GenBank/DDBJ databases">
        <authorList>
            <person name="Kallberg Y."/>
            <person name="Tangrot J."/>
            <person name="Rosling A."/>
        </authorList>
    </citation>
    <scope>NUCLEOTIDE SEQUENCE</scope>
    <source>
        <strain evidence="2">UK204</strain>
    </source>
</reference>
<gene>
    <name evidence="2" type="ORF">FCALED_LOCUS2020</name>
</gene>
<evidence type="ECO:0000313" key="3">
    <source>
        <dbReference type="Proteomes" id="UP000789570"/>
    </source>
</evidence>
<comment type="caution">
    <text evidence="2">The sequence shown here is derived from an EMBL/GenBank/DDBJ whole genome shotgun (WGS) entry which is preliminary data.</text>
</comment>